<keyword evidence="7" id="KW-0479">Metal-binding</keyword>
<keyword evidence="4" id="KW-0489">Methyltransferase</keyword>
<dbReference type="Gene3D" id="3.40.50.150">
    <property type="entry name" value="Vaccinia Virus protein VP39"/>
    <property type="match status" value="1"/>
</dbReference>
<evidence type="ECO:0000256" key="2">
    <source>
        <dbReference type="ARBA" id="ARBA00009026"/>
    </source>
</evidence>
<dbReference type="GO" id="GO:0046872">
    <property type="term" value="F:metal ion binding"/>
    <property type="evidence" value="ECO:0007669"/>
    <property type="project" value="UniProtKB-KW"/>
</dbReference>
<evidence type="ECO:0000256" key="4">
    <source>
        <dbReference type="ARBA" id="ARBA00022603"/>
    </source>
</evidence>
<keyword evidence="8" id="KW-0460">Magnesium</keyword>
<sequence>MTTWWHEQRLEAAHKAVLDCGATDIVDLGCGDGDLLVRLAVEPHVRRITAIDLDRSVLDRLRVRLAALGALATAQIEIIQRSMTDGSGLRGFDCAILIETIEHIDPGQLSVLERAIFVHIRPQSVIVTTPNAEFNGLLGVPAHRFRHPGHRFEWDRAKFRSWANGVAARRGYGVACTNIAGAHPVLGGASQMAVFTAQ</sequence>
<dbReference type="PANTHER" id="PTHR21404:SF3">
    <property type="entry name" value="SMALL RNA 2'-O-METHYLTRANSFERASE"/>
    <property type="match status" value="1"/>
</dbReference>
<keyword evidence="5" id="KW-0808">Transferase</keyword>
<dbReference type="GO" id="GO:0003723">
    <property type="term" value="F:RNA binding"/>
    <property type="evidence" value="ECO:0007669"/>
    <property type="project" value="UniProtKB-KW"/>
</dbReference>
<evidence type="ECO:0000256" key="10">
    <source>
        <dbReference type="ARBA" id="ARBA00023158"/>
    </source>
</evidence>
<name>A0A916ZWY5_9SPHN</name>
<evidence type="ECO:0000256" key="6">
    <source>
        <dbReference type="ARBA" id="ARBA00022691"/>
    </source>
</evidence>
<dbReference type="InterPro" id="IPR029063">
    <property type="entry name" value="SAM-dependent_MTases_sf"/>
</dbReference>
<organism evidence="14 15">
    <name type="scientific">Sandarakinorhabdus glacialis</name>
    <dbReference type="NCBI Taxonomy" id="1614636"/>
    <lineage>
        <taxon>Bacteria</taxon>
        <taxon>Pseudomonadati</taxon>
        <taxon>Pseudomonadota</taxon>
        <taxon>Alphaproteobacteria</taxon>
        <taxon>Sphingomonadales</taxon>
        <taxon>Sphingosinicellaceae</taxon>
        <taxon>Sandarakinorhabdus</taxon>
    </lineage>
</organism>
<evidence type="ECO:0000256" key="12">
    <source>
        <dbReference type="ARBA" id="ARBA00048418"/>
    </source>
</evidence>
<comment type="cofactor">
    <cofactor evidence="1">
        <name>Mg(2+)</name>
        <dbReference type="ChEBI" id="CHEBI:18420"/>
    </cofactor>
</comment>
<dbReference type="Pfam" id="PF08242">
    <property type="entry name" value="Methyltransf_12"/>
    <property type="match status" value="1"/>
</dbReference>
<evidence type="ECO:0000259" key="13">
    <source>
        <dbReference type="Pfam" id="PF08242"/>
    </source>
</evidence>
<dbReference type="PANTHER" id="PTHR21404">
    <property type="entry name" value="HEN1"/>
    <property type="match status" value="1"/>
</dbReference>
<evidence type="ECO:0000256" key="5">
    <source>
        <dbReference type="ARBA" id="ARBA00022679"/>
    </source>
</evidence>
<keyword evidence="9" id="KW-0694">RNA-binding</keyword>
<reference evidence="14" key="2">
    <citation type="submission" date="2020-09" db="EMBL/GenBank/DDBJ databases">
        <authorList>
            <person name="Sun Q."/>
            <person name="Zhou Y."/>
        </authorList>
    </citation>
    <scope>NUCLEOTIDE SEQUENCE</scope>
    <source>
        <strain evidence="14">CGMCC 1.15519</strain>
    </source>
</reference>
<dbReference type="InterPro" id="IPR013217">
    <property type="entry name" value="Methyltransf_12"/>
</dbReference>
<evidence type="ECO:0000256" key="1">
    <source>
        <dbReference type="ARBA" id="ARBA00001946"/>
    </source>
</evidence>
<feature type="domain" description="Methyltransferase type 12" evidence="13">
    <location>
        <begin position="26"/>
        <end position="115"/>
    </location>
</feature>
<keyword evidence="10" id="KW-0943">RNA-mediated gene silencing</keyword>
<evidence type="ECO:0000256" key="11">
    <source>
        <dbReference type="ARBA" id="ARBA00035025"/>
    </source>
</evidence>
<dbReference type="InterPro" id="IPR026610">
    <property type="entry name" value="Hen1"/>
</dbReference>
<dbReference type="GO" id="GO:0001510">
    <property type="term" value="P:RNA methylation"/>
    <property type="evidence" value="ECO:0007669"/>
    <property type="project" value="InterPro"/>
</dbReference>
<evidence type="ECO:0000256" key="3">
    <source>
        <dbReference type="ARBA" id="ARBA00021330"/>
    </source>
</evidence>
<dbReference type="AlphaFoldDB" id="A0A916ZWY5"/>
<dbReference type="EC" id="2.1.1.386" evidence="11"/>
<dbReference type="SUPFAM" id="SSF53335">
    <property type="entry name" value="S-adenosyl-L-methionine-dependent methyltransferases"/>
    <property type="match status" value="1"/>
</dbReference>
<dbReference type="GO" id="GO:0031047">
    <property type="term" value="P:regulatory ncRNA-mediated gene silencing"/>
    <property type="evidence" value="ECO:0007669"/>
    <property type="project" value="UniProtKB-KW"/>
</dbReference>
<keyword evidence="6" id="KW-0949">S-adenosyl-L-methionine</keyword>
<dbReference type="Proteomes" id="UP000635071">
    <property type="component" value="Unassembled WGS sequence"/>
</dbReference>
<accession>A0A916ZWY5</accession>
<evidence type="ECO:0000256" key="9">
    <source>
        <dbReference type="ARBA" id="ARBA00022884"/>
    </source>
</evidence>
<dbReference type="GO" id="GO:0090486">
    <property type="term" value="F:small RNA 2'-O-methyltransferase activity"/>
    <property type="evidence" value="ECO:0007669"/>
    <property type="project" value="UniProtKB-EC"/>
</dbReference>
<gene>
    <name evidence="14" type="ORF">GCM10011529_24890</name>
</gene>
<comment type="catalytic activity">
    <reaction evidence="12">
        <text>small RNA 3'-end nucleotide + S-adenosyl-L-methionine = small RNA 3'-end 2'-O-methylnucleotide + S-adenosyl-L-homocysteine + H(+)</text>
        <dbReference type="Rhea" id="RHEA:37887"/>
        <dbReference type="Rhea" id="RHEA-COMP:10415"/>
        <dbReference type="Rhea" id="RHEA-COMP:10416"/>
        <dbReference type="ChEBI" id="CHEBI:15378"/>
        <dbReference type="ChEBI" id="CHEBI:57856"/>
        <dbReference type="ChEBI" id="CHEBI:59789"/>
        <dbReference type="ChEBI" id="CHEBI:74896"/>
        <dbReference type="ChEBI" id="CHEBI:74898"/>
        <dbReference type="EC" id="2.1.1.386"/>
    </reaction>
</comment>
<evidence type="ECO:0000313" key="15">
    <source>
        <dbReference type="Proteomes" id="UP000635071"/>
    </source>
</evidence>
<dbReference type="RefSeq" id="WP_188763288.1">
    <property type="nucleotide sequence ID" value="NZ_BMJM01000009.1"/>
</dbReference>
<dbReference type="CDD" id="cd02440">
    <property type="entry name" value="AdoMet_MTases"/>
    <property type="match status" value="1"/>
</dbReference>
<comment type="caution">
    <text evidence="14">The sequence shown here is derived from an EMBL/GenBank/DDBJ whole genome shotgun (WGS) entry which is preliminary data.</text>
</comment>
<reference evidence="14" key="1">
    <citation type="journal article" date="2014" name="Int. J. Syst. Evol. Microbiol.">
        <title>Complete genome sequence of Corynebacterium casei LMG S-19264T (=DSM 44701T), isolated from a smear-ripened cheese.</title>
        <authorList>
            <consortium name="US DOE Joint Genome Institute (JGI-PGF)"/>
            <person name="Walter F."/>
            <person name="Albersmeier A."/>
            <person name="Kalinowski J."/>
            <person name="Ruckert C."/>
        </authorList>
    </citation>
    <scope>NUCLEOTIDE SEQUENCE</scope>
    <source>
        <strain evidence="14">CGMCC 1.15519</strain>
    </source>
</reference>
<dbReference type="EMBL" id="BMJM01000009">
    <property type="protein sequence ID" value="GGE17391.1"/>
    <property type="molecule type" value="Genomic_DNA"/>
</dbReference>
<evidence type="ECO:0000256" key="7">
    <source>
        <dbReference type="ARBA" id="ARBA00022723"/>
    </source>
</evidence>
<comment type="similarity">
    <text evidence="2">Belongs to the methyltransferase superfamily. HEN1 family.</text>
</comment>
<proteinExistence type="inferred from homology"/>
<evidence type="ECO:0000313" key="14">
    <source>
        <dbReference type="EMBL" id="GGE17391.1"/>
    </source>
</evidence>
<protein>
    <recommendedName>
        <fullName evidence="3">Small RNA 2'-O-methyltransferase</fullName>
        <ecNumber evidence="11">2.1.1.386</ecNumber>
    </recommendedName>
</protein>
<keyword evidence="15" id="KW-1185">Reference proteome</keyword>
<evidence type="ECO:0000256" key="8">
    <source>
        <dbReference type="ARBA" id="ARBA00022842"/>
    </source>
</evidence>